<dbReference type="PANTHER" id="PTHR43464">
    <property type="entry name" value="METHYLTRANSFERASE"/>
    <property type="match status" value="1"/>
</dbReference>
<keyword evidence="2 5" id="KW-0808">Transferase</keyword>
<protein>
    <submittedName>
        <fullName evidence="5">Methyltransferase type 11</fullName>
    </submittedName>
</protein>
<keyword evidence="6" id="KW-1185">Reference proteome</keyword>
<evidence type="ECO:0000313" key="6">
    <source>
        <dbReference type="Proteomes" id="UP000006250"/>
    </source>
</evidence>
<dbReference type="SUPFAM" id="SSF53335">
    <property type="entry name" value="S-adenosyl-L-methionine-dependent methyltransferases"/>
    <property type="match status" value="1"/>
</dbReference>
<keyword evidence="3" id="KW-0949">S-adenosyl-L-methionine</keyword>
<gene>
    <name evidence="5" type="ORF">DesfrDRAFT_1661</name>
</gene>
<dbReference type="PANTHER" id="PTHR43464:SF19">
    <property type="entry name" value="UBIQUINONE BIOSYNTHESIS O-METHYLTRANSFERASE, MITOCHONDRIAL"/>
    <property type="match status" value="1"/>
</dbReference>
<comment type="caution">
    <text evidence="5">The sequence shown here is derived from an EMBL/GenBank/DDBJ whole genome shotgun (WGS) entry which is preliminary data.</text>
</comment>
<name>E1JVL2_SOLFR</name>
<dbReference type="OrthoDB" id="9772751at2"/>
<accession>E1JVL2</accession>
<dbReference type="Pfam" id="PF08241">
    <property type="entry name" value="Methyltransf_11"/>
    <property type="match status" value="1"/>
</dbReference>
<dbReference type="Gene3D" id="3.40.50.150">
    <property type="entry name" value="Vaccinia Virus protein VP39"/>
    <property type="match status" value="1"/>
</dbReference>
<evidence type="ECO:0000313" key="5">
    <source>
        <dbReference type="EMBL" id="EFL51500.1"/>
    </source>
</evidence>
<dbReference type="GO" id="GO:0008757">
    <property type="term" value="F:S-adenosylmethionine-dependent methyltransferase activity"/>
    <property type="evidence" value="ECO:0007669"/>
    <property type="project" value="InterPro"/>
</dbReference>
<organism evidence="5 6">
    <name type="scientific">Solidesulfovibrio fructosivorans JJ]</name>
    <dbReference type="NCBI Taxonomy" id="596151"/>
    <lineage>
        <taxon>Bacteria</taxon>
        <taxon>Pseudomonadati</taxon>
        <taxon>Thermodesulfobacteriota</taxon>
        <taxon>Desulfovibrionia</taxon>
        <taxon>Desulfovibrionales</taxon>
        <taxon>Desulfovibrionaceae</taxon>
        <taxon>Solidesulfovibrio</taxon>
    </lineage>
</organism>
<dbReference type="InterPro" id="IPR029063">
    <property type="entry name" value="SAM-dependent_MTases_sf"/>
</dbReference>
<dbReference type="AlphaFoldDB" id="E1JVL2"/>
<sequence length="206" mass="22037">MRDNEVAGFLAISREVFAPVYPYYAARFVRESGLRGGRCLDLGCGGGDLGLAVLGLGAFEAILYDKLPAMLVAARDNAAGRGMADRTRVLLGDVAALPLADGCVDLVVSRGSVMFWDDLPRAFREVRRVLTPQGRAYLGGGLGSPAMREAICEQMVGRHPAWANGVPPHRPGTDPETHAQMLRAAGIDDFVIEPDDTGHWLSFGGE</sequence>
<evidence type="ECO:0000256" key="1">
    <source>
        <dbReference type="ARBA" id="ARBA00022603"/>
    </source>
</evidence>
<keyword evidence="1 5" id="KW-0489">Methyltransferase</keyword>
<reference evidence="5 6" key="1">
    <citation type="submission" date="2010-08" db="EMBL/GenBank/DDBJ databases">
        <title>The draft genome of Desulfovibrio fructosovorans JJ.</title>
        <authorList>
            <consortium name="US DOE Joint Genome Institute (JGI-PGF)"/>
            <person name="Lucas S."/>
            <person name="Copeland A."/>
            <person name="Lapidus A."/>
            <person name="Cheng J.-F."/>
            <person name="Bruce D."/>
            <person name="Goodwin L."/>
            <person name="Pitluck S."/>
            <person name="Land M.L."/>
            <person name="Hauser L."/>
            <person name="Chang Y.-J."/>
            <person name="Jeffries C."/>
            <person name="Wall J.D."/>
            <person name="Stahl D.A."/>
            <person name="Arkin A.P."/>
            <person name="Dehal P."/>
            <person name="Stolyar S.M."/>
            <person name="Hazen T.C."/>
            <person name="Woyke T.J."/>
        </authorList>
    </citation>
    <scope>NUCLEOTIDE SEQUENCE [LARGE SCALE GENOMIC DNA]</scope>
    <source>
        <strain evidence="5 6">JJ</strain>
    </source>
</reference>
<dbReference type="STRING" id="596151.DesfrDRAFT_1661"/>
<dbReference type="GO" id="GO:0032259">
    <property type="term" value="P:methylation"/>
    <property type="evidence" value="ECO:0007669"/>
    <property type="project" value="UniProtKB-KW"/>
</dbReference>
<dbReference type="RefSeq" id="WP_005992884.1">
    <property type="nucleotide sequence ID" value="NZ_AECZ01000009.1"/>
</dbReference>
<dbReference type="EMBL" id="AECZ01000009">
    <property type="protein sequence ID" value="EFL51500.1"/>
    <property type="molecule type" value="Genomic_DNA"/>
</dbReference>
<dbReference type="CDD" id="cd02440">
    <property type="entry name" value="AdoMet_MTases"/>
    <property type="match status" value="1"/>
</dbReference>
<proteinExistence type="predicted"/>
<evidence type="ECO:0000259" key="4">
    <source>
        <dbReference type="Pfam" id="PF08241"/>
    </source>
</evidence>
<dbReference type="InterPro" id="IPR013216">
    <property type="entry name" value="Methyltransf_11"/>
</dbReference>
<dbReference type="eggNOG" id="COG0500">
    <property type="taxonomic scope" value="Bacteria"/>
</dbReference>
<evidence type="ECO:0000256" key="3">
    <source>
        <dbReference type="ARBA" id="ARBA00022691"/>
    </source>
</evidence>
<evidence type="ECO:0000256" key="2">
    <source>
        <dbReference type="ARBA" id="ARBA00022679"/>
    </source>
</evidence>
<dbReference type="Proteomes" id="UP000006250">
    <property type="component" value="Unassembled WGS sequence"/>
</dbReference>
<feature type="domain" description="Methyltransferase type 11" evidence="4">
    <location>
        <begin position="40"/>
        <end position="137"/>
    </location>
</feature>